<dbReference type="PANTHER" id="PTHR11245:SF6">
    <property type="entry name" value="DUF19 DOMAIN-CONTAINING PROTEIN"/>
    <property type="match status" value="1"/>
</dbReference>
<evidence type="ECO:0000313" key="6">
    <source>
        <dbReference type="EMBL" id="KAK5996862.1"/>
    </source>
</evidence>
<dbReference type="EMBL" id="JAVFKD010000002">
    <property type="protein sequence ID" value="KAK5996862.1"/>
    <property type="molecule type" value="Genomic_DNA"/>
</dbReference>
<comment type="caution">
    <text evidence="6">The sequence shown here is derived from an EMBL/GenBank/DDBJ whole genome shotgun (WGS) entry which is preliminary data.</text>
</comment>
<evidence type="ECO:0000256" key="1">
    <source>
        <dbReference type="ARBA" id="ARBA00008693"/>
    </source>
</evidence>
<dbReference type="InterPro" id="IPR004978">
    <property type="entry name" value="Stanniocalcin"/>
</dbReference>
<feature type="chain" id="PRO_5045672325" evidence="5">
    <location>
        <begin position="20"/>
        <end position="306"/>
    </location>
</feature>
<keyword evidence="5" id="KW-0732">Signal</keyword>
<comment type="similarity">
    <text evidence="1">Belongs to the stanniocalcin family.</text>
</comment>
<keyword evidence="7" id="KW-1185">Reference proteome</keyword>
<dbReference type="PANTHER" id="PTHR11245">
    <property type="entry name" value="STANNIOCALCIN"/>
    <property type="match status" value="1"/>
</dbReference>
<protein>
    <submittedName>
        <fullName evidence="6">Uncharacterized protein</fullName>
    </submittedName>
</protein>
<comment type="subunit">
    <text evidence="2">Homodimer; disulfide-linked.</text>
</comment>
<evidence type="ECO:0000256" key="3">
    <source>
        <dbReference type="ARBA" id="ARBA00022702"/>
    </source>
</evidence>
<organism evidence="6 7">
    <name type="scientific">Cladobotryum mycophilum</name>
    <dbReference type="NCBI Taxonomy" id="491253"/>
    <lineage>
        <taxon>Eukaryota</taxon>
        <taxon>Fungi</taxon>
        <taxon>Dikarya</taxon>
        <taxon>Ascomycota</taxon>
        <taxon>Pezizomycotina</taxon>
        <taxon>Sordariomycetes</taxon>
        <taxon>Hypocreomycetidae</taxon>
        <taxon>Hypocreales</taxon>
        <taxon>Hypocreaceae</taxon>
        <taxon>Cladobotryum</taxon>
    </lineage>
</organism>
<dbReference type="Proteomes" id="UP001338125">
    <property type="component" value="Unassembled WGS sequence"/>
</dbReference>
<evidence type="ECO:0000256" key="2">
    <source>
        <dbReference type="ARBA" id="ARBA00011748"/>
    </source>
</evidence>
<keyword evidence="4" id="KW-1015">Disulfide bond</keyword>
<reference evidence="6 7" key="1">
    <citation type="submission" date="2024-01" db="EMBL/GenBank/DDBJ databases">
        <title>Complete genome of Cladobotryum mycophilum ATHUM6906.</title>
        <authorList>
            <person name="Christinaki A.C."/>
            <person name="Myridakis A.I."/>
            <person name="Kouvelis V.N."/>
        </authorList>
    </citation>
    <scope>NUCLEOTIDE SEQUENCE [LARGE SCALE GENOMIC DNA]</scope>
    <source>
        <strain evidence="6 7">ATHUM6906</strain>
    </source>
</reference>
<keyword evidence="3" id="KW-0372">Hormone</keyword>
<evidence type="ECO:0000256" key="4">
    <source>
        <dbReference type="ARBA" id="ARBA00023157"/>
    </source>
</evidence>
<name>A0ABR0SXM3_9HYPO</name>
<accession>A0ABR0SXM3</accession>
<evidence type="ECO:0000313" key="7">
    <source>
        <dbReference type="Proteomes" id="UP001338125"/>
    </source>
</evidence>
<proteinExistence type="inferred from homology"/>
<gene>
    <name evidence="6" type="ORF">PT974_02207</name>
</gene>
<evidence type="ECO:0000256" key="5">
    <source>
        <dbReference type="SAM" id="SignalP"/>
    </source>
</evidence>
<feature type="signal peptide" evidence="5">
    <location>
        <begin position="1"/>
        <end position="19"/>
    </location>
</feature>
<sequence length="306" mass="32637">MKSIFSLTVSSLALTQVYSSPVTTRDAPLPPAPGCDAEFSLVGATTERPNVPGAPFKATIACSSLDPKNVFVFVNGKEHNDFHVSGSEISFSNGLNSTSLLGIIAADTQGYPFVSSFSLNYGAAPTSKAGFTFKTQAAEAVQLPNPALHQCGFYETCVEDSVPCEGDPDSYAINYGLKNCEKFTTNLDLFSDRGNKFIWGTMNCLQKDLVPVVSDCDATCKSIHDAAFGSHAQCYLANGFCSLKCSDYLAELYTVGLDLFTKDAIKSAFQTAGGCLGKIEEIIEEGACMNDALKKIVLTILNVLAQ</sequence>